<keyword evidence="4" id="KW-1185">Reference proteome</keyword>
<name>A0ABR5NLZ1_9GAMM</name>
<dbReference type="SMART" id="SM00564">
    <property type="entry name" value="PQQ"/>
    <property type="match status" value="6"/>
</dbReference>
<feature type="domain" description="Pyrrolo-quinoline quinone repeat" evidence="2">
    <location>
        <begin position="231"/>
        <end position="352"/>
    </location>
</feature>
<dbReference type="Gene3D" id="2.130.10.10">
    <property type="entry name" value="YVTN repeat-like/Quinoprotein amine dehydrogenase"/>
    <property type="match status" value="2"/>
</dbReference>
<evidence type="ECO:0000256" key="1">
    <source>
        <dbReference type="SAM" id="MobiDB-lite"/>
    </source>
</evidence>
<dbReference type="Pfam" id="PF13360">
    <property type="entry name" value="PQQ_2"/>
    <property type="match status" value="2"/>
</dbReference>
<evidence type="ECO:0000259" key="2">
    <source>
        <dbReference type="Pfam" id="PF13360"/>
    </source>
</evidence>
<dbReference type="Proteomes" id="UP000050902">
    <property type="component" value="Unassembled WGS sequence"/>
</dbReference>
<evidence type="ECO:0000313" key="3">
    <source>
        <dbReference type="EMBL" id="KRG59022.1"/>
    </source>
</evidence>
<protein>
    <recommendedName>
        <fullName evidence="2">Pyrrolo-quinoline quinone repeat domain-containing protein</fullName>
    </recommendedName>
</protein>
<dbReference type="InterPro" id="IPR018391">
    <property type="entry name" value="PQQ_b-propeller_rpt"/>
</dbReference>
<sequence length="477" mass="49843">MAGYWSGHTGSGRERVAVGLELQPDGGGGLSVRLDLPIAHMQSMAMGSARIEDGILRLPGLHLALARKAGRLTGTLLDPAGSADLRQAGPRPPAMPSIAATDAPALPGPLWAVRLSGQVFAAPVVDAGIAYVGTTGGIFEAVDVRDGHRAWSVPLGFPVFASAAVDGDAVYVASDAFLHRLDRADGREVWRYPLATEPAERVLPHPGSAHWDGQAPRPLVLGATLYIGSADGGLHAVDAESGRRLWRFVAPGRIRHGAAADASHIYAVSEPGSVHALDPRTGEQRWRHPLSGQPGAAPVVHEGRVYASDRGALLHALDAGDGHRLWLLPFWTSWVESAPIIVDGTLYIGSSDLKRISAIDAGSGKVRWRSEVAGWSWGTPLPAGRHLFVATAAGAPYFQPLQAELAMLDRADGRVVARIALPAGEGFIWGVAGDLARSGDTLVAATIGGTLMGFALPNATTPQAGADDPPSPPLSLR</sequence>
<dbReference type="EMBL" id="LDJG01000006">
    <property type="protein sequence ID" value="KRG59022.1"/>
    <property type="molecule type" value="Genomic_DNA"/>
</dbReference>
<comment type="caution">
    <text evidence="3">The sequence shown here is derived from an EMBL/GenBank/DDBJ whole genome shotgun (WGS) entry which is preliminary data.</text>
</comment>
<reference evidence="3 4" key="1">
    <citation type="submission" date="2015-05" db="EMBL/GenBank/DDBJ databases">
        <title>Genome sequencing and analysis of members of genus Stenotrophomonas.</title>
        <authorList>
            <person name="Patil P.P."/>
            <person name="Midha S."/>
            <person name="Patil P.B."/>
        </authorList>
    </citation>
    <scope>NUCLEOTIDE SEQUENCE [LARGE SCALE GENOMIC DNA]</scope>
    <source>
        <strain evidence="3 4">DSM 12575</strain>
    </source>
</reference>
<dbReference type="PANTHER" id="PTHR34512:SF30">
    <property type="entry name" value="OUTER MEMBRANE PROTEIN ASSEMBLY FACTOR BAMB"/>
    <property type="match status" value="1"/>
</dbReference>
<dbReference type="InterPro" id="IPR002372">
    <property type="entry name" value="PQQ_rpt_dom"/>
</dbReference>
<dbReference type="InterPro" id="IPR015943">
    <property type="entry name" value="WD40/YVTN_repeat-like_dom_sf"/>
</dbReference>
<organism evidence="3 4">
    <name type="scientific">Stenotrophomonas nitritireducens</name>
    <dbReference type="NCBI Taxonomy" id="83617"/>
    <lineage>
        <taxon>Bacteria</taxon>
        <taxon>Pseudomonadati</taxon>
        <taxon>Pseudomonadota</taxon>
        <taxon>Gammaproteobacteria</taxon>
        <taxon>Lysobacterales</taxon>
        <taxon>Lysobacteraceae</taxon>
        <taxon>Stenotrophomonas</taxon>
    </lineage>
</organism>
<dbReference type="InterPro" id="IPR011047">
    <property type="entry name" value="Quinoprotein_ADH-like_sf"/>
</dbReference>
<feature type="domain" description="Pyrrolo-quinoline quinone repeat" evidence="2">
    <location>
        <begin position="109"/>
        <end position="198"/>
    </location>
</feature>
<dbReference type="PANTHER" id="PTHR34512">
    <property type="entry name" value="CELL SURFACE PROTEIN"/>
    <property type="match status" value="1"/>
</dbReference>
<dbReference type="RefSeq" id="WP_055772265.1">
    <property type="nucleotide sequence ID" value="NZ_LDJG01000006.1"/>
</dbReference>
<proteinExistence type="predicted"/>
<feature type="region of interest" description="Disordered" evidence="1">
    <location>
        <begin position="80"/>
        <end position="100"/>
    </location>
</feature>
<accession>A0ABR5NLZ1</accession>
<evidence type="ECO:0000313" key="4">
    <source>
        <dbReference type="Proteomes" id="UP000050902"/>
    </source>
</evidence>
<dbReference type="SUPFAM" id="SSF50998">
    <property type="entry name" value="Quinoprotein alcohol dehydrogenase-like"/>
    <property type="match status" value="2"/>
</dbReference>
<gene>
    <name evidence="3" type="ORF">ABB22_05030</name>
</gene>